<dbReference type="PRINTS" id="PR00951">
    <property type="entry name" value="FLGBIOSNFLIP"/>
</dbReference>
<accession>A0A7V0N061</accession>
<dbReference type="Pfam" id="PF00813">
    <property type="entry name" value="FliP"/>
    <property type="match status" value="1"/>
</dbReference>
<evidence type="ECO:0000256" key="2">
    <source>
        <dbReference type="ARBA" id="ARBA00021714"/>
    </source>
</evidence>
<reference evidence="13" key="1">
    <citation type="journal article" date="2020" name="mSystems">
        <title>Genome- and Community-Level Interaction Insights into Carbon Utilization and Element Cycling Functions of Hydrothermarchaeota in Hydrothermal Sediment.</title>
        <authorList>
            <person name="Zhou Z."/>
            <person name="Liu Y."/>
            <person name="Xu W."/>
            <person name="Pan J."/>
            <person name="Luo Z.H."/>
            <person name="Li M."/>
        </authorList>
    </citation>
    <scope>NUCLEOTIDE SEQUENCE [LARGE SCALE GENOMIC DNA]</scope>
    <source>
        <strain evidence="13">HyVt-219</strain>
    </source>
</reference>
<protein>
    <recommendedName>
        <fullName evidence="2 12">Flagellar biosynthetic protein FliP</fullName>
    </recommendedName>
</protein>
<evidence type="ECO:0000256" key="10">
    <source>
        <dbReference type="ARBA" id="ARBA00023143"/>
    </source>
</evidence>
<evidence type="ECO:0000256" key="6">
    <source>
        <dbReference type="ARBA" id="ARBA00022795"/>
    </source>
</evidence>
<dbReference type="InterPro" id="IPR005837">
    <property type="entry name" value="FliP"/>
</dbReference>
<keyword evidence="5 12" id="KW-0812">Transmembrane</keyword>
<evidence type="ECO:0000256" key="12">
    <source>
        <dbReference type="RuleBase" id="RU362069"/>
    </source>
</evidence>
<feature type="transmembrane region" description="Helical" evidence="12">
    <location>
        <begin position="12"/>
        <end position="32"/>
    </location>
</feature>
<organism evidence="13">
    <name type="scientific">Aerophobetes bacterium</name>
    <dbReference type="NCBI Taxonomy" id="2030807"/>
    <lineage>
        <taxon>Bacteria</taxon>
        <taxon>Candidatus Aerophobota</taxon>
    </lineage>
</organism>
<name>A0A7V0N061_UNCAE</name>
<dbReference type="GO" id="GO:0009425">
    <property type="term" value="C:bacterial-type flagellum basal body"/>
    <property type="evidence" value="ECO:0007669"/>
    <property type="project" value="UniProtKB-SubCell"/>
</dbReference>
<keyword evidence="7 12" id="KW-0653">Protein transport</keyword>
<dbReference type="PROSITE" id="PS01061">
    <property type="entry name" value="FLIP_2"/>
    <property type="match status" value="1"/>
</dbReference>
<keyword evidence="9 12" id="KW-0472">Membrane</keyword>
<evidence type="ECO:0000256" key="8">
    <source>
        <dbReference type="ARBA" id="ARBA00022989"/>
    </source>
</evidence>
<gene>
    <name evidence="12 13" type="primary">fliP</name>
    <name evidence="13" type="ORF">ENG47_03365</name>
</gene>
<dbReference type="NCBIfam" id="TIGR01103">
    <property type="entry name" value="fliP"/>
    <property type="match status" value="1"/>
</dbReference>
<sequence>MRGKINLKLKYKTVILILIVGIAIFCTFKLSFAAPPNITIPKIKIEIGGEGTQQDVGLALQILFLLTILSLAPAFVIMMTSFTRIIVILSLLRSALSLRQLPPNQILIGLALFLTFFVMAPTWMQVKDKALQPYLEGKITQQQAWEEGIKPVREFMLHQTRKKDLSLFIKLAKMKTPDSAEDVPTHVLIPAFITSELKTAFQIGFVLYIPFLIIDIVISSIIMSMGMFMLPPMMISLPFKILLFVLVDGWDLTINSIITSFR</sequence>
<keyword evidence="6 12" id="KW-1005">Bacterial flagellum biogenesis</keyword>
<keyword evidence="8 12" id="KW-1133">Transmembrane helix</keyword>
<evidence type="ECO:0000313" key="13">
    <source>
        <dbReference type="EMBL" id="HDN84778.1"/>
    </source>
</evidence>
<dbReference type="GO" id="GO:0009306">
    <property type="term" value="P:protein secretion"/>
    <property type="evidence" value="ECO:0007669"/>
    <property type="project" value="UniProtKB-UniRule"/>
</dbReference>
<dbReference type="PANTHER" id="PTHR30587">
    <property type="entry name" value="FLAGELLAR BIOSYNTHETIC PROTEIN FLIP"/>
    <property type="match status" value="1"/>
</dbReference>
<dbReference type="EMBL" id="DRBC01000197">
    <property type="protein sequence ID" value="HDN84778.1"/>
    <property type="molecule type" value="Genomic_DNA"/>
</dbReference>
<dbReference type="InterPro" id="IPR005838">
    <property type="entry name" value="T3SS_IM_P"/>
</dbReference>
<keyword evidence="3 12" id="KW-0813">Transport</keyword>
<keyword evidence="4 12" id="KW-1003">Cell membrane</keyword>
<feature type="transmembrane region" description="Helical" evidence="12">
    <location>
        <begin position="104"/>
        <end position="124"/>
    </location>
</feature>
<comment type="caution">
    <text evidence="13">The sequence shown here is derived from an EMBL/GenBank/DDBJ whole genome shotgun (WGS) entry which is preliminary data.</text>
</comment>
<feature type="transmembrane region" description="Helical" evidence="12">
    <location>
        <begin position="205"/>
        <end position="229"/>
    </location>
</feature>
<evidence type="ECO:0000256" key="7">
    <source>
        <dbReference type="ARBA" id="ARBA00022927"/>
    </source>
</evidence>
<keyword evidence="13" id="KW-0282">Flagellum</keyword>
<evidence type="ECO:0000256" key="5">
    <source>
        <dbReference type="ARBA" id="ARBA00022692"/>
    </source>
</evidence>
<keyword evidence="11 12" id="KW-1006">Bacterial flagellum protein export</keyword>
<keyword evidence="13" id="KW-0966">Cell projection</keyword>
<comment type="subcellular location">
    <subcellularLocation>
        <location evidence="12">Cell membrane</location>
        <topology evidence="12">Multi-pass membrane protein</topology>
    </subcellularLocation>
    <subcellularLocation>
        <location evidence="12">Bacterial flagellum basal body</location>
    </subcellularLocation>
</comment>
<dbReference type="GO" id="GO:0005886">
    <property type="term" value="C:plasma membrane"/>
    <property type="evidence" value="ECO:0007669"/>
    <property type="project" value="UniProtKB-SubCell"/>
</dbReference>
<dbReference type="AlphaFoldDB" id="A0A7V0N061"/>
<feature type="transmembrane region" description="Helical" evidence="12">
    <location>
        <begin position="62"/>
        <end position="92"/>
    </location>
</feature>
<evidence type="ECO:0000256" key="3">
    <source>
        <dbReference type="ARBA" id="ARBA00022448"/>
    </source>
</evidence>
<evidence type="ECO:0000256" key="9">
    <source>
        <dbReference type="ARBA" id="ARBA00023136"/>
    </source>
</evidence>
<dbReference type="Proteomes" id="UP000885660">
    <property type="component" value="Unassembled WGS sequence"/>
</dbReference>
<dbReference type="PRINTS" id="PR01302">
    <property type="entry name" value="TYPE3IMPPROT"/>
</dbReference>
<keyword evidence="10" id="KW-0975">Bacterial flagellum</keyword>
<dbReference type="GO" id="GO:0044781">
    <property type="term" value="P:bacterial-type flagellum organization"/>
    <property type="evidence" value="ECO:0007669"/>
    <property type="project" value="UniProtKB-UniRule"/>
</dbReference>
<dbReference type="NCBIfam" id="NF009438">
    <property type="entry name" value="PRK12797.1"/>
    <property type="match status" value="1"/>
</dbReference>
<evidence type="ECO:0000256" key="1">
    <source>
        <dbReference type="ARBA" id="ARBA00006257"/>
    </source>
</evidence>
<comment type="function">
    <text evidence="12">Plays a role in the flagellum-specific transport system.</text>
</comment>
<evidence type="ECO:0000256" key="11">
    <source>
        <dbReference type="ARBA" id="ARBA00023225"/>
    </source>
</evidence>
<dbReference type="PROSITE" id="PS01060">
    <property type="entry name" value="FLIP_1"/>
    <property type="match status" value="1"/>
</dbReference>
<comment type="similarity">
    <text evidence="1 12">Belongs to the FliP/MopC/SpaP family.</text>
</comment>
<proteinExistence type="inferred from homology"/>
<evidence type="ECO:0000256" key="4">
    <source>
        <dbReference type="ARBA" id="ARBA00022475"/>
    </source>
</evidence>
<keyword evidence="13" id="KW-0969">Cilium</keyword>
<dbReference type="PANTHER" id="PTHR30587:SF0">
    <property type="entry name" value="FLAGELLAR BIOSYNTHETIC PROTEIN FLIP"/>
    <property type="match status" value="1"/>
</dbReference>